<gene>
    <name evidence="1" type="ORF">MARIT_0449</name>
</gene>
<protein>
    <submittedName>
        <fullName evidence="1">Uncharacterized protein</fullName>
    </submittedName>
</protein>
<dbReference type="Proteomes" id="UP000231564">
    <property type="component" value="Chromosome MARIT"/>
</dbReference>
<dbReference type="KEGG" id="tmar:MARIT_0449"/>
<evidence type="ECO:0000313" key="2">
    <source>
        <dbReference type="Proteomes" id="UP000231564"/>
    </source>
</evidence>
<accession>A0A2H1E7L7</accession>
<sequence>MPREWNKMKIIDMNTKYWKEINRPHIDNVIANGGDIRFIHDPRLSINKYSIIDDLPETSLIEKAFKAKAKREGLKKIPTFLKWEYDYLLKRGYVIKDNGLMVKL</sequence>
<reference evidence="1 2" key="1">
    <citation type="submission" date="2016-11" db="EMBL/GenBank/DDBJ databases">
        <authorList>
            <person name="Jaros S."/>
            <person name="Januszkiewicz K."/>
            <person name="Wedrychowicz H."/>
        </authorList>
    </citation>
    <scope>NUCLEOTIDE SEQUENCE [LARGE SCALE GENOMIC DNA]</scope>
    <source>
        <strain evidence="1">NCIMB 2154T</strain>
    </source>
</reference>
<organism evidence="1 2">
    <name type="scientific">Tenacibaculum maritimum NCIMB 2154</name>
    <dbReference type="NCBI Taxonomy" id="1349785"/>
    <lineage>
        <taxon>Bacteria</taxon>
        <taxon>Pseudomonadati</taxon>
        <taxon>Bacteroidota</taxon>
        <taxon>Flavobacteriia</taxon>
        <taxon>Flavobacteriales</taxon>
        <taxon>Flavobacteriaceae</taxon>
        <taxon>Tenacibaculum</taxon>
    </lineage>
</organism>
<keyword evidence="2" id="KW-1185">Reference proteome</keyword>
<name>A0A2H1E7L7_9FLAO</name>
<dbReference type="AlphaFoldDB" id="A0A2H1E7L7"/>
<proteinExistence type="predicted"/>
<dbReference type="EMBL" id="LT634361">
    <property type="protein sequence ID" value="SFZ80351.1"/>
    <property type="molecule type" value="Genomic_DNA"/>
</dbReference>
<evidence type="ECO:0000313" key="1">
    <source>
        <dbReference type="EMBL" id="SFZ80351.1"/>
    </source>
</evidence>